<evidence type="ECO:0000313" key="11">
    <source>
        <dbReference type="EMBL" id="GGP93534.1"/>
    </source>
</evidence>
<feature type="chain" id="PRO_5037366073" description="Peptidase S8/S53 domain-containing protein" evidence="9">
    <location>
        <begin position="33"/>
        <end position="1112"/>
    </location>
</feature>
<dbReference type="Proteomes" id="UP000654123">
    <property type="component" value="Unassembled WGS sequence"/>
</dbReference>
<evidence type="ECO:0000256" key="2">
    <source>
        <dbReference type="ARBA" id="ARBA00022670"/>
    </source>
</evidence>
<evidence type="ECO:0000256" key="7">
    <source>
        <dbReference type="RuleBase" id="RU003355"/>
    </source>
</evidence>
<name>A0A918AWU0_9ACTN</name>
<feature type="signal peptide" evidence="9">
    <location>
        <begin position="1"/>
        <end position="32"/>
    </location>
</feature>
<dbReference type="PROSITE" id="PS51892">
    <property type="entry name" value="SUBTILASE"/>
    <property type="match status" value="1"/>
</dbReference>
<evidence type="ECO:0000256" key="8">
    <source>
        <dbReference type="SAM" id="MobiDB-lite"/>
    </source>
</evidence>
<accession>A0A918AWU0</accession>
<feature type="active site" description="Charge relay system" evidence="5 6">
    <location>
        <position position="451"/>
    </location>
</feature>
<dbReference type="RefSeq" id="WP_189530042.1">
    <property type="nucleotide sequence ID" value="NZ_BMSV01000002.1"/>
</dbReference>
<keyword evidence="4 6" id="KW-0720">Serine protease</keyword>
<dbReference type="PROSITE" id="PS00137">
    <property type="entry name" value="SUBTILASE_HIS"/>
    <property type="match status" value="1"/>
</dbReference>
<protein>
    <recommendedName>
        <fullName evidence="10">Peptidase S8/S53 domain-containing protein</fullName>
    </recommendedName>
</protein>
<dbReference type="InterPro" id="IPR051048">
    <property type="entry name" value="Peptidase_S8/S53_subtilisin"/>
</dbReference>
<comment type="caution">
    <text evidence="11">The sequence shown here is derived from an EMBL/GenBank/DDBJ whole genome shotgun (WGS) entry which is preliminary data.</text>
</comment>
<feature type="domain" description="Peptidase S8/S53" evidence="10">
    <location>
        <begin position="231"/>
        <end position="489"/>
    </location>
</feature>
<evidence type="ECO:0000256" key="4">
    <source>
        <dbReference type="ARBA" id="ARBA00022825"/>
    </source>
</evidence>
<dbReference type="GO" id="GO:0006508">
    <property type="term" value="P:proteolysis"/>
    <property type="evidence" value="ECO:0007669"/>
    <property type="project" value="UniProtKB-KW"/>
</dbReference>
<reference evidence="11" key="2">
    <citation type="submission" date="2020-09" db="EMBL/GenBank/DDBJ databases">
        <authorList>
            <person name="Sun Q."/>
            <person name="Ohkuma M."/>
        </authorList>
    </citation>
    <scope>NUCLEOTIDE SEQUENCE</scope>
    <source>
        <strain evidence="11">JCM 4335</strain>
    </source>
</reference>
<dbReference type="GO" id="GO:0004252">
    <property type="term" value="F:serine-type endopeptidase activity"/>
    <property type="evidence" value="ECO:0007669"/>
    <property type="project" value="UniProtKB-UniRule"/>
</dbReference>
<dbReference type="PROSITE" id="PS51318">
    <property type="entry name" value="TAT"/>
    <property type="match status" value="1"/>
</dbReference>
<sequence>MYRSPRRTRRRTGALALATAAATLTTGLGAPAGAVPAGTEGPARAVGAAAPLTSVTLITGDRVSVDGSGRPVRIEHGEGREKIPVWTRVLGGRTLVVPADAERLIATGKLDRRLFDLTELTRPETAAAQRGGLKVIVQYSGSAPAARSEVREAGGSAVRTTFRALNAEAVQTPLTDAGALWSALTDTRGAAPAAPAPGVNRVWLDGGRRASLDRSVPQTGAPKAWADGYDGTGVRIAVLDTGVDATHPDLAGQVVAERNFSSAADAEDRQGHGTHVASIAAGTGATSGGAHRGVAPGARLLSGKVLDDDGFGSDSQILAGIEWAVAQGADVVNLSLGGTDTPELDPLEAAVDRISADTGVLFAVAAGNSGSGASSVESPGSAEAALTVGAVDDSGALADFSSRGPRTGDGGVKPDVTAPGVDVTAAAAPGSVLADRHGQGPDGYLTLSGTSMATPHVAGAAAILKQRHPQWTYAELKGALTGSAEEGPYGLLDGGTGRIRVDAALRQTVFAQQSGLNFGVAQWPHADDPVLTRKVTYRNTGDEPVTLALALDARDPRGGPAPDGFFTLGADEVTVPAGGTASVDLTADTRIGGTADGLYSVRVLAGDGEWSVRTPAVVEREIESYDVTFDHVGRDGGTAASYSTVVRGSTEGLYREEAYLSDTSGTTTARLPKGTYFLDSHIDDPETGTNWLVQPVLEVTGAQTVTLDARTTKPVDITVPDPDATLESAFVGFSYEQGEFGQTTFLAMRSFGGLRTAHLGPPVTSGLAHLWSGTWTNGAKEYHVSLGGRSDRFATGYTRHLGVNDLATVRVGLGASVPGKSGALFPSATVPGAPPAFLAPSSPLRQLPAAYTLYLSALDGARWNTGFQQMGRSGDGWVTEASFAPEEPEEYRGGQTYREVFNTAVLAPRLDSRYALSRKGNEISADVPLFSDGHGHAGRTLHASARTTLHRDGVKIAESDGPVDRAPFTVPAGSARYWLATSVTRDPAVAATSTRIDASWEFSSGETTAETRLPASTVRFGAAVGLDGTAPARQVQLVPLTVQGAAAGGNLKSLAVYASYDDGKSWKALTVAYGKAAVRNPDQGKGISFRALIVDKQGNRSSLDVHDAYRGK</sequence>
<dbReference type="PANTHER" id="PTHR43399:SF4">
    <property type="entry name" value="CELL WALL-ASSOCIATED PROTEASE"/>
    <property type="match status" value="1"/>
</dbReference>
<dbReference type="InterPro" id="IPR022398">
    <property type="entry name" value="Peptidase_S8_His-AS"/>
</dbReference>
<dbReference type="PROSITE" id="PS00138">
    <property type="entry name" value="SUBTILASE_SER"/>
    <property type="match status" value="1"/>
</dbReference>
<dbReference type="CDD" id="cd07487">
    <property type="entry name" value="Peptidases_S8_1"/>
    <property type="match status" value="1"/>
</dbReference>
<evidence type="ECO:0000256" key="5">
    <source>
        <dbReference type="PIRSR" id="PIRSR615500-1"/>
    </source>
</evidence>
<dbReference type="InterPro" id="IPR023827">
    <property type="entry name" value="Peptidase_S8_Asp-AS"/>
</dbReference>
<dbReference type="PANTHER" id="PTHR43399">
    <property type="entry name" value="SUBTILISIN-RELATED"/>
    <property type="match status" value="1"/>
</dbReference>
<evidence type="ECO:0000259" key="10">
    <source>
        <dbReference type="Pfam" id="PF00082"/>
    </source>
</evidence>
<evidence type="ECO:0000256" key="9">
    <source>
        <dbReference type="SAM" id="SignalP"/>
    </source>
</evidence>
<organism evidence="11 12">
    <name type="scientific">Streptomyces roseolilacinus</name>
    <dbReference type="NCBI Taxonomy" id="66904"/>
    <lineage>
        <taxon>Bacteria</taxon>
        <taxon>Bacillati</taxon>
        <taxon>Actinomycetota</taxon>
        <taxon>Actinomycetes</taxon>
        <taxon>Kitasatosporales</taxon>
        <taxon>Streptomycetaceae</taxon>
        <taxon>Streptomyces</taxon>
    </lineage>
</organism>
<dbReference type="SUPFAM" id="SSF52743">
    <property type="entry name" value="Subtilisin-like"/>
    <property type="match status" value="1"/>
</dbReference>
<feature type="active site" description="Charge relay system" evidence="5 6">
    <location>
        <position position="240"/>
    </location>
</feature>
<dbReference type="Pfam" id="PF00082">
    <property type="entry name" value="Peptidase_S8"/>
    <property type="match status" value="1"/>
</dbReference>
<dbReference type="InterPro" id="IPR017297">
    <property type="entry name" value="Peptidase_S8A_DPH-A"/>
</dbReference>
<keyword evidence="12" id="KW-1185">Reference proteome</keyword>
<dbReference type="Gene3D" id="3.40.50.200">
    <property type="entry name" value="Peptidase S8/S53 domain"/>
    <property type="match status" value="1"/>
</dbReference>
<gene>
    <name evidence="11" type="ORF">GCM10010249_09030</name>
</gene>
<dbReference type="InterPro" id="IPR006311">
    <property type="entry name" value="TAT_signal"/>
</dbReference>
<reference evidence="11" key="1">
    <citation type="journal article" date="2014" name="Int. J. Syst. Evol. Microbiol.">
        <title>Complete genome sequence of Corynebacterium casei LMG S-19264T (=DSM 44701T), isolated from a smear-ripened cheese.</title>
        <authorList>
            <consortium name="US DOE Joint Genome Institute (JGI-PGF)"/>
            <person name="Walter F."/>
            <person name="Albersmeier A."/>
            <person name="Kalinowski J."/>
            <person name="Ruckert C."/>
        </authorList>
    </citation>
    <scope>NUCLEOTIDE SEQUENCE</scope>
    <source>
        <strain evidence="11">JCM 4335</strain>
    </source>
</reference>
<evidence type="ECO:0000313" key="12">
    <source>
        <dbReference type="Proteomes" id="UP000654123"/>
    </source>
</evidence>
<dbReference type="InterPro" id="IPR000209">
    <property type="entry name" value="Peptidase_S8/S53_dom"/>
</dbReference>
<dbReference type="PROSITE" id="PS00136">
    <property type="entry name" value="SUBTILASE_ASP"/>
    <property type="match status" value="1"/>
</dbReference>
<evidence type="ECO:0000256" key="6">
    <source>
        <dbReference type="PROSITE-ProRule" id="PRU01240"/>
    </source>
</evidence>
<dbReference type="InterPro" id="IPR015500">
    <property type="entry name" value="Peptidase_S8_subtilisin-rel"/>
</dbReference>
<dbReference type="InterPro" id="IPR036852">
    <property type="entry name" value="Peptidase_S8/S53_dom_sf"/>
</dbReference>
<dbReference type="PRINTS" id="PR00723">
    <property type="entry name" value="SUBTILISIN"/>
</dbReference>
<evidence type="ECO:0000256" key="1">
    <source>
        <dbReference type="ARBA" id="ARBA00011073"/>
    </source>
</evidence>
<keyword evidence="2 6" id="KW-0645">Protease</keyword>
<dbReference type="EMBL" id="BMSV01000002">
    <property type="protein sequence ID" value="GGP93534.1"/>
    <property type="molecule type" value="Genomic_DNA"/>
</dbReference>
<feature type="region of interest" description="Disordered" evidence="8">
    <location>
        <begin position="397"/>
        <end position="418"/>
    </location>
</feature>
<proteinExistence type="inferred from homology"/>
<dbReference type="PIRSF" id="PIRSF037854">
    <property type="entry name" value="Dihydropyridine_esterase"/>
    <property type="match status" value="1"/>
</dbReference>
<evidence type="ECO:0000256" key="3">
    <source>
        <dbReference type="ARBA" id="ARBA00022801"/>
    </source>
</evidence>
<feature type="active site" description="Charge relay system" evidence="5 6">
    <location>
        <position position="272"/>
    </location>
</feature>
<keyword evidence="9" id="KW-0732">Signal</keyword>
<dbReference type="AlphaFoldDB" id="A0A918AWU0"/>
<dbReference type="InterPro" id="IPR023828">
    <property type="entry name" value="Peptidase_S8_Ser-AS"/>
</dbReference>
<keyword evidence="3 6" id="KW-0378">Hydrolase</keyword>
<comment type="similarity">
    <text evidence="1 6 7">Belongs to the peptidase S8 family.</text>
</comment>